<dbReference type="InterPro" id="IPR015943">
    <property type="entry name" value="WD40/YVTN_repeat-like_dom_sf"/>
</dbReference>
<dbReference type="EMBL" id="FOQY01000034">
    <property type="protein sequence ID" value="SFK75142.1"/>
    <property type="molecule type" value="Genomic_DNA"/>
</dbReference>
<name>A0A1I4C253_9ACTN</name>
<reference evidence="2" key="1">
    <citation type="submission" date="2016-10" db="EMBL/GenBank/DDBJ databases">
        <authorList>
            <person name="Varghese N."/>
            <person name="Submissions S."/>
        </authorList>
    </citation>
    <scope>NUCLEOTIDE SEQUENCE [LARGE SCALE GENOMIC DNA]</scope>
    <source>
        <strain evidence="2">CGMCC 4.2126</strain>
    </source>
</reference>
<dbReference type="RefSeq" id="WP_362795494.1">
    <property type="nucleotide sequence ID" value="NZ_JBEZDZ010000047.1"/>
</dbReference>
<dbReference type="CDD" id="cd15482">
    <property type="entry name" value="Sialidase_non-viral"/>
    <property type="match status" value="1"/>
</dbReference>
<gene>
    <name evidence="1" type="ORF">SAMN05216275_13423</name>
</gene>
<proteinExistence type="predicted"/>
<keyword evidence="2" id="KW-1185">Reference proteome</keyword>
<sequence>MRPDLERRPAMPDTLLAVGTRKGLFLARSTGDGPFEVEPVRFSTIGVHSVAIDTRGPAPRILAGIEYGHFGPSVMWSDDLGETWQEAGQAPIAFPPDTGAALTRVWQLQPSLSEPGVVWAGVEPGALFRSEDGGVTFSLVEGLWNHPHRAQWQPGFGGLCLHTVLPHPSDPKTLAVAVSSGGFYRSSDGGASWEAANKGIRAPFLPEGSQYPEFGQCVHKVDTHPSRPERLFLQHHFGVYRSDDFGGSWTSVGDPLPSDFGFPLAVHPDRPDTLYVFPLQADLDRTPVDHRCRVFRSDDAGTSWQPLSKGLPEGPVHAAVLRDALCASRAGIFFGTRDGEVYGSRDDGESWFSVAEHLPDVLTVRAAVL</sequence>
<dbReference type="Gene3D" id="2.130.10.10">
    <property type="entry name" value="YVTN repeat-like/Quinoprotein amine dehydrogenase"/>
    <property type="match status" value="1"/>
</dbReference>
<dbReference type="SUPFAM" id="SSF110296">
    <property type="entry name" value="Oligoxyloglucan reducing end-specific cellobiohydrolase"/>
    <property type="match status" value="1"/>
</dbReference>
<dbReference type="GO" id="GO:0010411">
    <property type="term" value="P:xyloglucan metabolic process"/>
    <property type="evidence" value="ECO:0007669"/>
    <property type="project" value="TreeGrafter"/>
</dbReference>
<evidence type="ECO:0000313" key="1">
    <source>
        <dbReference type="EMBL" id="SFK75142.1"/>
    </source>
</evidence>
<dbReference type="Proteomes" id="UP000199111">
    <property type="component" value="Unassembled WGS sequence"/>
</dbReference>
<dbReference type="PANTHER" id="PTHR43739">
    <property type="entry name" value="XYLOGLUCANASE (EUROFUNG)"/>
    <property type="match status" value="1"/>
</dbReference>
<dbReference type="InterPro" id="IPR052025">
    <property type="entry name" value="Xyloglucanase_GH74"/>
</dbReference>
<evidence type="ECO:0000313" key="2">
    <source>
        <dbReference type="Proteomes" id="UP000199111"/>
    </source>
</evidence>
<protein>
    <recommendedName>
        <fullName evidence="3">BNR/Asp-box repeat-containing protein</fullName>
    </recommendedName>
</protein>
<dbReference type="AlphaFoldDB" id="A0A1I4C253"/>
<organism evidence="1 2">
    <name type="scientific">Streptosporangium canum</name>
    <dbReference type="NCBI Taxonomy" id="324952"/>
    <lineage>
        <taxon>Bacteria</taxon>
        <taxon>Bacillati</taxon>
        <taxon>Actinomycetota</taxon>
        <taxon>Actinomycetes</taxon>
        <taxon>Streptosporangiales</taxon>
        <taxon>Streptosporangiaceae</taxon>
        <taxon>Streptosporangium</taxon>
    </lineage>
</organism>
<dbReference type="PANTHER" id="PTHR43739:SF5">
    <property type="entry name" value="EXO-ALPHA-SIALIDASE"/>
    <property type="match status" value="1"/>
</dbReference>
<evidence type="ECO:0008006" key="3">
    <source>
        <dbReference type="Google" id="ProtNLM"/>
    </source>
</evidence>
<accession>A0A1I4C253</accession>